<accession>A0A8I3W871</accession>
<dbReference type="PANTHER" id="PTHR46254">
    <property type="entry name" value="PROTEIN GVQW1-RELATED"/>
    <property type="match status" value="1"/>
</dbReference>
<dbReference type="Proteomes" id="UP000008225">
    <property type="component" value="Chromosome 1"/>
</dbReference>
<feature type="chain" id="PRO_5035268023" evidence="1">
    <location>
        <begin position="24"/>
        <end position="128"/>
    </location>
</feature>
<reference evidence="2" key="3">
    <citation type="submission" date="2025-09" db="UniProtKB">
        <authorList>
            <consortium name="Ensembl"/>
        </authorList>
    </citation>
    <scope>IDENTIFICATION</scope>
</reference>
<reference evidence="2" key="2">
    <citation type="submission" date="2025-08" db="UniProtKB">
        <authorList>
            <consortium name="Ensembl"/>
        </authorList>
    </citation>
    <scope>IDENTIFICATION</scope>
</reference>
<keyword evidence="3" id="KW-1185">Reference proteome</keyword>
<name>A0A8I3W871_CALJA</name>
<proteinExistence type="predicted"/>
<evidence type="ECO:0000313" key="3">
    <source>
        <dbReference type="Proteomes" id="UP000008225"/>
    </source>
</evidence>
<dbReference type="PRINTS" id="PR02045">
    <property type="entry name" value="F138DOMAIN"/>
</dbReference>
<protein>
    <submittedName>
        <fullName evidence="2">Uncharacterized protein</fullName>
    </submittedName>
</protein>
<evidence type="ECO:0000313" key="2">
    <source>
        <dbReference type="Ensembl" id="ENSCJAP00000088600.1"/>
    </source>
</evidence>
<reference evidence="2 3" key="1">
    <citation type="submission" date="2009-03" db="EMBL/GenBank/DDBJ databases">
        <authorList>
            <person name="Warren W."/>
            <person name="Ye L."/>
            <person name="Minx P."/>
            <person name="Worley K."/>
            <person name="Gibbs R."/>
            <person name="Wilson R.K."/>
        </authorList>
    </citation>
    <scope>NUCLEOTIDE SEQUENCE [LARGE SCALE GENOMIC DNA]</scope>
</reference>
<evidence type="ECO:0000256" key="1">
    <source>
        <dbReference type="SAM" id="SignalP"/>
    </source>
</evidence>
<sequence length="128" mass="14241">LIYLLSLHLTIFCFLFFETECLSVTPAGVQWNDLVSLQTPPPEFKGFSCPSLPSSWDYKRKPPCLANFILFLAETEFHCAGHADLELLTSETEFHHVGQAGFKLLTFRTPTSASQSAGITGVSHHTRP</sequence>
<keyword evidence="1" id="KW-0732">Signal</keyword>
<dbReference type="Ensembl" id="ENSCJAT00000148783.1">
    <property type="protein sequence ID" value="ENSCJAP00000088600.1"/>
    <property type="gene ID" value="ENSCJAG00000081668.1"/>
</dbReference>
<organism evidence="2 3">
    <name type="scientific">Callithrix jacchus</name>
    <name type="common">White-tufted-ear marmoset</name>
    <name type="synonym">Simia Jacchus</name>
    <dbReference type="NCBI Taxonomy" id="9483"/>
    <lineage>
        <taxon>Eukaryota</taxon>
        <taxon>Metazoa</taxon>
        <taxon>Chordata</taxon>
        <taxon>Craniata</taxon>
        <taxon>Vertebrata</taxon>
        <taxon>Euteleostomi</taxon>
        <taxon>Mammalia</taxon>
        <taxon>Eutheria</taxon>
        <taxon>Euarchontoglires</taxon>
        <taxon>Primates</taxon>
        <taxon>Haplorrhini</taxon>
        <taxon>Platyrrhini</taxon>
        <taxon>Cebidae</taxon>
        <taxon>Callitrichinae</taxon>
        <taxon>Callithrix</taxon>
        <taxon>Callithrix</taxon>
    </lineage>
</organism>
<dbReference type="AlphaFoldDB" id="A0A8I3W871"/>
<feature type="signal peptide" evidence="1">
    <location>
        <begin position="1"/>
        <end position="23"/>
    </location>
</feature>
<dbReference type="GeneTree" id="ENSGT00940000164709"/>